<evidence type="ECO:0000256" key="6">
    <source>
        <dbReference type="ARBA" id="ARBA00022676"/>
    </source>
</evidence>
<keyword evidence="11 12" id="KW-0472">Membrane</keyword>
<dbReference type="GO" id="GO:0004376">
    <property type="term" value="F:GPI mannosyltransferase activity"/>
    <property type="evidence" value="ECO:0007669"/>
    <property type="project" value="InterPro"/>
</dbReference>
<dbReference type="GO" id="GO:0000009">
    <property type="term" value="F:alpha-1,6-mannosyltransferase activity"/>
    <property type="evidence" value="ECO:0007669"/>
    <property type="project" value="InterPro"/>
</dbReference>
<dbReference type="EMBL" id="KZ992778">
    <property type="protein sequence ID" value="RKP07024.1"/>
    <property type="molecule type" value="Genomic_DNA"/>
</dbReference>
<accession>A0A4P9XM97</accession>
<dbReference type="PANTHER" id="PTHR12468">
    <property type="entry name" value="GPI MANNOSYLTRANSFERASE 2"/>
    <property type="match status" value="1"/>
</dbReference>
<keyword evidence="8 12" id="KW-0812">Transmembrane</keyword>
<feature type="transmembrane region" description="Helical" evidence="12">
    <location>
        <begin position="185"/>
        <end position="207"/>
    </location>
</feature>
<keyword evidence="9 12" id="KW-0256">Endoplasmic reticulum</keyword>
<evidence type="ECO:0000256" key="1">
    <source>
        <dbReference type="ARBA" id="ARBA00004477"/>
    </source>
</evidence>
<dbReference type="STRING" id="78915.A0A4P9XM97"/>
<dbReference type="Proteomes" id="UP000271241">
    <property type="component" value="Unassembled WGS sequence"/>
</dbReference>
<evidence type="ECO:0000256" key="3">
    <source>
        <dbReference type="ARBA" id="ARBA00008698"/>
    </source>
</evidence>
<evidence type="ECO:0000256" key="8">
    <source>
        <dbReference type="ARBA" id="ARBA00022692"/>
    </source>
</evidence>
<protein>
    <recommendedName>
        <fullName evidence="4 12">GPI mannosyltransferase 2</fullName>
        <ecNumber evidence="12">2.4.1.-</ecNumber>
    </recommendedName>
</protein>
<comment type="subcellular location">
    <subcellularLocation>
        <location evidence="1 12">Endoplasmic reticulum membrane</location>
        <topology evidence="1 12">Multi-pass membrane protein</topology>
    </subcellularLocation>
</comment>
<comment type="pathway">
    <text evidence="2 12">Glycolipid biosynthesis; glycosylphosphatidylinositol-anchor biosynthesis.</text>
</comment>
<evidence type="ECO:0000256" key="12">
    <source>
        <dbReference type="RuleBase" id="RU363112"/>
    </source>
</evidence>
<dbReference type="EC" id="2.4.1.-" evidence="12"/>
<evidence type="ECO:0000256" key="9">
    <source>
        <dbReference type="ARBA" id="ARBA00022824"/>
    </source>
</evidence>
<keyword evidence="15" id="KW-1185">Reference proteome</keyword>
<comment type="caution">
    <text evidence="12">Lacks conserved residue(s) required for the propagation of feature annotation.</text>
</comment>
<keyword evidence="6 12" id="KW-0328">Glycosyltransferase</keyword>
<evidence type="ECO:0000256" key="4">
    <source>
        <dbReference type="ARBA" id="ARBA00013795"/>
    </source>
</evidence>
<feature type="transmembrane region" description="Helical" evidence="12">
    <location>
        <begin position="443"/>
        <end position="467"/>
    </location>
</feature>
<gene>
    <name evidence="14" type="ORF">THASP1DRAFT_17672</name>
</gene>
<keyword evidence="10 12" id="KW-1133">Transmembrane helix</keyword>
<dbReference type="AlphaFoldDB" id="A0A4P9XM97"/>
<comment type="similarity">
    <text evidence="3 12">Belongs to the PIGV family.</text>
</comment>
<dbReference type="GO" id="GO:0031501">
    <property type="term" value="C:mannosyltransferase complex"/>
    <property type="evidence" value="ECO:0007669"/>
    <property type="project" value="TreeGrafter"/>
</dbReference>
<sequence length="470" mass="53196">MAWRRDAASRQRPPGAKPAQPLISGHSATSRSSLWALVRFATATRLAVFSLALASHRYISDYDASVDTLLGPGAAGHSSEKSLDAWLRPFASVYLRWDAFYFLHLAEEGYVYEQEHAFFPLLPLLTRLLATTGKWLYSLFRPLRFVLSERVIMLLAGVTLSNVAFILAAIAFYRLTRTMFGDHRFALVSATLFCLAPSSMFMSSMYAESLFALLSFVGMGFMQRGNHFAAACVWALSTLARSNGIIYVGFFVYELLIRQTHKHGISGFALRLSKCIALAVITISGFTAFETYGYWQFCSNAQNMRPWCTTRLPLLYSFVQTEYWNCGFLRYFETRQIPNFALAAPMILLSLSGILLYAMQDSRRFFTIGLKETHAAHFMRLQLYYSDQALPFIYMWGVMLLYAFTSMHVQVITRFFSSMPPVFWFAAHLCLALDGSQSASTRIWAHIVVGYFVIYGLIGVVLFSNFFPPA</sequence>
<evidence type="ECO:0000313" key="14">
    <source>
        <dbReference type="EMBL" id="RKP07024.1"/>
    </source>
</evidence>
<evidence type="ECO:0000313" key="15">
    <source>
        <dbReference type="Proteomes" id="UP000271241"/>
    </source>
</evidence>
<dbReference type="OrthoDB" id="10252502at2759"/>
<name>A0A4P9XM97_9FUNG</name>
<feature type="transmembrane region" description="Helical" evidence="12">
    <location>
        <begin position="268"/>
        <end position="289"/>
    </location>
</feature>
<proteinExistence type="inferred from homology"/>
<evidence type="ECO:0000256" key="11">
    <source>
        <dbReference type="ARBA" id="ARBA00023136"/>
    </source>
</evidence>
<evidence type="ECO:0000256" key="10">
    <source>
        <dbReference type="ARBA" id="ARBA00022989"/>
    </source>
</evidence>
<feature type="transmembrane region" description="Helical" evidence="12">
    <location>
        <begin position="389"/>
        <end position="405"/>
    </location>
</feature>
<comment type="function">
    <text evidence="12">Mannosyltransferase involved in glycosylphosphatidylinositol-anchor biosynthesis.</text>
</comment>
<feature type="transmembrane region" description="Helical" evidence="12">
    <location>
        <begin position="151"/>
        <end position="173"/>
    </location>
</feature>
<organism evidence="14 15">
    <name type="scientific">Thamnocephalis sphaerospora</name>
    <dbReference type="NCBI Taxonomy" id="78915"/>
    <lineage>
        <taxon>Eukaryota</taxon>
        <taxon>Fungi</taxon>
        <taxon>Fungi incertae sedis</taxon>
        <taxon>Zoopagomycota</taxon>
        <taxon>Zoopagomycotina</taxon>
        <taxon>Zoopagomycetes</taxon>
        <taxon>Zoopagales</taxon>
        <taxon>Sigmoideomycetaceae</taxon>
        <taxon>Thamnocephalis</taxon>
    </lineage>
</organism>
<dbReference type="PANTHER" id="PTHR12468:SF2">
    <property type="entry name" value="GPI MANNOSYLTRANSFERASE 2"/>
    <property type="match status" value="1"/>
</dbReference>
<evidence type="ECO:0000256" key="2">
    <source>
        <dbReference type="ARBA" id="ARBA00004687"/>
    </source>
</evidence>
<dbReference type="UniPathway" id="UPA00196"/>
<dbReference type="InterPro" id="IPR007315">
    <property type="entry name" value="PIG-V/Gpi18"/>
</dbReference>
<evidence type="ECO:0000256" key="7">
    <source>
        <dbReference type="ARBA" id="ARBA00022679"/>
    </source>
</evidence>
<dbReference type="GO" id="GO:0006506">
    <property type="term" value="P:GPI anchor biosynthetic process"/>
    <property type="evidence" value="ECO:0007669"/>
    <property type="project" value="UniProtKB-UniPathway"/>
</dbReference>
<feature type="transmembrane region" description="Helical" evidence="12">
    <location>
        <begin position="337"/>
        <end position="358"/>
    </location>
</feature>
<dbReference type="Pfam" id="PF04188">
    <property type="entry name" value="Mannosyl_trans2"/>
    <property type="match status" value="1"/>
</dbReference>
<feature type="region of interest" description="Disordered" evidence="13">
    <location>
        <begin position="1"/>
        <end position="26"/>
    </location>
</feature>
<feature type="transmembrane region" description="Helical" evidence="12">
    <location>
        <begin position="227"/>
        <end position="256"/>
    </location>
</feature>
<reference evidence="15" key="1">
    <citation type="journal article" date="2018" name="Nat. Microbiol.">
        <title>Leveraging single-cell genomics to expand the fungal tree of life.</title>
        <authorList>
            <person name="Ahrendt S.R."/>
            <person name="Quandt C.A."/>
            <person name="Ciobanu D."/>
            <person name="Clum A."/>
            <person name="Salamov A."/>
            <person name="Andreopoulos B."/>
            <person name="Cheng J.F."/>
            <person name="Woyke T."/>
            <person name="Pelin A."/>
            <person name="Henrissat B."/>
            <person name="Reynolds N.K."/>
            <person name="Benny G.L."/>
            <person name="Smith M.E."/>
            <person name="James T.Y."/>
            <person name="Grigoriev I.V."/>
        </authorList>
    </citation>
    <scope>NUCLEOTIDE SEQUENCE [LARGE SCALE GENOMIC DNA]</scope>
    <source>
        <strain evidence="15">RSA 1356</strain>
    </source>
</reference>
<evidence type="ECO:0000256" key="13">
    <source>
        <dbReference type="SAM" id="MobiDB-lite"/>
    </source>
</evidence>
<keyword evidence="5 12" id="KW-0337">GPI-anchor biosynthesis</keyword>
<dbReference type="GO" id="GO:0005789">
    <property type="term" value="C:endoplasmic reticulum membrane"/>
    <property type="evidence" value="ECO:0007669"/>
    <property type="project" value="UniProtKB-SubCell"/>
</dbReference>
<evidence type="ECO:0000256" key="5">
    <source>
        <dbReference type="ARBA" id="ARBA00022502"/>
    </source>
</evidence>
<keyword evidence="7 12" id="KW-0808">Transferase</keyword>